<accession>I0WIL2</accession>
<feature type="compositionally biased region" description="Polar residues" evidence="1">
    <location>
        <begin position="11"/>
        <end position="23"/>
    </location>
</feature>
<evidence type="ECO:0000313" key="2">
    <source>
        <dbReference type="EMBL" id="EID76228.1"/>
    </source>
</evidence>
<name>I0WIL2_RHOOP</name>
<feature type="compositionally biased region" description="Basic and acidic residues" evidence="1">
    <location>
        <begin position="46"/>
        <end position="55"/>
    </location>
</feature>
<dbReference type="PATRIC" id="fig|1165867.3.peg.5525"/>
<dbReference type="Proteomes" id="UP000006447">
    <property type="component" value="Unassembled WGS sequence"/>
</dbReference>
<comment type="caution">
    <text evidence="2">The sequence shown here is derived from an EMBL/GenBank/DDBJ whole genome shotgun (WGS) entry which is preliminary data.</text>
</comment>
<organism evidence="2 3">
    <name type="scientific">Rhodococcus opacus RKJ300 = JCM 13270</name>
    <dbReference type="NCBI Taxonomy" id="1165867"/>
    <lineage>
        <taxon>Bacteria</taxon>
        <taxon>Bacillati</taxon>
        <taxon>Actinomycetota</taxon>
        <taxon>Actinomycetes</taxon>
        <taxon>Mycobacteriales</taxon>
        <taxon>Nocardiaceae</taxon>
        <taxon>Rhodococcus</taxon>
    </lineage>
</organism>
<sequence length="87" mass="9776">MCARLIEPNSKLDTTGRSKTSASRHPPKHDQRQPAGPSFIVASRTSPRELEDHFGRRGNTIAEGDTAELTRSMGQGPDRRDRRVVWH</sequence>
<dbReference type="AlphaFoldDB" id="I0WIL2"/>
<feature type="compositionally biased region" description="Basic and acidic residues" evidence="1">
    <location>
        <begin position="77"/>
        <end position="87"/>
    </location>
</feature>
<dbReference type="EMBL" id="AJJH01000144">
    <property type="protein sequence ID" value="EID76228.1"/>
    <property type="molecule type" value="Genomic_DNA"/>
</dbReference>
<gene>
    <name evidence="2" type="ORF">W59_27021</name>
</gene>
<evidence type="ECO:0000313" key="3">
    <source>
        <dbReference type="Proteomes" id="UP000006447"/>
    </source>
</evidence>
<protein>
    <submittedName>
        <fullName evidence="2">Transposase</fullName>
    </submittedName>
</protein>
<feature type="region of interest" description="Disordered" evidence="1">
    <location>
        <begin position="1"/>
        <end position="87"/>
    </location>
</feature>
<reference evidence="2 3" key="1">
    <citation type="journal article" date="2012" name="J. Bacteriol.">
        <title>Draft genome sequence of the nitrophenol-degrading actinomycete Rhodococcus imtechensis RKJ300.</title>
        <authorList>
            <person name="Vikram S."/>
            <person name="Kumar S."/>
            <person name="Subramanian S."/>
            <person name="Raghava G.P."/>
        </authorList>
    </citation>
    <scope>NUCLEOTIDE SEQUENCE [LARGE SCALE GENOMIC DNA]</scope>
    <source>
        <strain evidence="2 3">RKJ300</strain>
    </source>
</reference>
<evidence type="ECO:0000256" key="1">
    <source>
        <dbReference type="SAM" id="MobiDB-lite"/>
    </source>
</evidence>
<proteinExistence type="predicted"/>